<dbReference type="PANTHER" id="PTHR31793:SF27">
    <property type="entry name" value="NOVEL THIOESTERASE SUPERFAMILY DOMAIN AND SAPOSIN A-TYPE DOMAIN CONTAINING PROTEIN (0610012H03RIK)"/>
    <property type="match status" value="1"/>
</dbReference>
<sequence length="137" mass="16174">MNNISLSKITVRYAETDQMGVVHHSVYPLYFEIGRLDWLNQFDLHYHKMEEDGIMLPVYDLHVKYHRPVKFGENLIVKTSLNNLPDVKIKFNYRIFNEKQELVTSGYTTLVFVNASSRKPIKCPTYILNAFQKIKFD</sequence>
<dbReference type="InterPro" id="IPR006684">
    <property type="entry name" value="YbgC/YbaW"/>
</dbReference>
<dbReference type="InterPro" id="IPR050563">
    <property type="entry name" value="4-hydroxybenzoyl-CoA_TE"/>
</dbReference>
<dbReference type="Gene3D" id="3.10.129.10">
    <property type="entry name" value="Hotdog Thioesterase"/>
    <property type="match status" value="1"/>
</dbReference>
<reference evidence="3" key="1">
    <citation type="submission" date="2020-03" db="EMBL/GenBank/DDBJ databases">
        <title>Psychroflexus Maritimus sp. nov., isolate from marine sediment.</title>
        <authorList>
            <person name="Zhong Y.-L."/>
        </authorList>
    </citation>
    <scope>NUCLEOTIDE SEQUENCE</scope>
    <source>
        <strain evidence="3">C1</strain>
    </source>
</reference>
<keyword evidence="4" id="KW-1185">Reference proteome</keyword>
<evidence type="ECO:0000256" key="1">
    <source>
        <dbReference type="ARBA" id="ARBA00005953"/>
    </source>
</evidence>
<evidence type="ECO:0000313" key="4">
    <source>
        <dbReference type="Proteomes" id="UP000643701"/>
    </source>
</evidence>
<dbReference type="AlphaFoldDB" id="A0A967AD92"/>
<evidence type="ECO:0000313" key="3">
    <source>
        <dbReference type="EMBL" id="NGZ89575.1"/>
    </source>
</evidence>
<dbReference type="GO" id="GO:0047617">
    <property type="term" value="F:fatty acyl-CoA hydrolase activity"/>
    <property type="evidence" value="ECO:0007669"/>
    <property type="project" value="TreeGrafter"/>
</dbReference>
<dbReference type="PIRSF" id="PIRSF003230">
    <property type="entry name" value="YbgC"/>
    <property type="match status" value="1"/>
</dbReference>
<dbReference type="NCBIfam" id="TIGR00051">
    <property type="entry name" value="YbgC/FadM family acyl-CoA thioesterase"/>
    <property type="match status" value="1"/>
</dbReference>
<evidence type="ECO:0000256" key="2">
    <source>
        <dbReference type="ARBA" id="ARBA00022801"/>
    </source>
</evidence>
<dbReference type="RefSeq" id="WP_166399838.1">
    <property type="nucleotide sequence ID" value="NZ_JAANAS010000039.1"/>
</dbReference>
<name>A0A967AD92_9FLAO</name>
<dbReference type="EMBL" id="JAANAS010000039">
    <property type="protein sequence ID" value="NGZ89575.1"/>
    <property type="molecule type" value="Genomic_DNA"/>
</dbReference>
<dbReference type="PANTHER" id="PTHR31793">
    <property type="entry name" value="4-HYDROXYBENZOYL-COA THIOESTERASE FAMILY MEMBER"/>
    <property type="match status" value="1"/>
</dbReference>
<gene>
    <name evidence="3" type="ORF">G7034_04840</name>
</gene>
<protein>
    <submittedName>
        <fullName evidence="3">Acyl-CoA thioesterase</fullName>
    </submittedName>
</protein>
<dbReference type="InterPro" id="IPR029069">
    <property type="entry name" value="HotDog_dom_sf"/>
</dbReference>
<accession>A0A967AD92</accession>
<proteinExistence type="inferred from homology"/>
<dbReference type="SUPFAM" id="SSF54637">
    <property type="entry name" value="Thioesterase/thiol ester dehydrase-isomerase"/>
    <property type="match status" value="1"/>
</dbReference>
<dbReference type="Proteomes" id="UP000643701">
    <property type="component" value="Unassembled WGS sequence"/>
</dbReference>
<comment type="caution">
    <text evidence="3">The sequence shown here is derived from an EMBL/GenBank/DDBJ whole genome shotgun (WGS) entry which is preliminary data.</text>
</comment>
<dbReference type="CDD" id="cd00586">
    <property type="entry name" value="4HBT"/>
    <property type="match status" value="1"/>
</dbReference>
<dbReference type="Pfam" id="PF13279">
    <property type="entry name" value="4HBT_2"/>
    <property type="match status" value="1"/>
</dbReference>
<organism evidence="3 4">
    <name type="scientific">Psychroflexus maritimus</name>
    <dbReference type="NCBI Taxonomy" id="2714865"/>
    <lineage>
        <taxon>Bacteria</taxon>
        <taxon>Pseudomonadati</taxon>
        <taxon>Bacteroidota</taxon>
        <taxon>Flavobacteriia</taxon>
        <taxon>Flavobacteriales</taxon>
        <taxon>Flavobacteriaceae</taxon>
        <taxon>Psychroflexus</taxon>
    </lineage>
</organism>
<keyword evidence="2" id="KW-0378">Hydrolase</keyword>
<comment type="similarity">
    <text evidence="1">Belongs to the 4-hydroxybenzoyl-CoA thioesterase family.</text>
</comment>